<keyword evidence="2" id="KW-1185">Reference proteome</keyword>
<dbReference type="InterPro" id="IPR046351">
    <property type="entry name" value="UTP4"/>
</dbReference>
<dbReference type="SUPFAM" id="SSF50978">
    <property type="entry name" value="WD40 repeat-like"/>
    <property type="match status" value="1"/>
</dbReference>
<evidence type="ECO:0000313" key="2">
    <source>
        <dbReference type="Proteomes" id="UP000887013"/>
    </source>
</evidence>
<protein>
    <submittedName>
        <fullName evidence="1">U3 small nucleolar RNA-associated protein 4</fullName>
    </submittedName>
</protein>
<proteinExistence type="predicted"/>
<dbReference type="InterPro" id="IPR015943">
    <property type="entry name" value="WD40/YVTN_repeat-like_dom_sf"/>
</dbReference>
<gene>
    <name evidence="1" type="primary">NCL1_28468</name>
    <name evidence="1" type="ORF">NPIL_358851</name>
</gene>
<dbReference type="GO" id="GO:0032040">
    <property type="term" value="C:small-subunit processome"/>
    <property type="evidence" value="ECO:0007669"/>
    <property type="project" value="TreeGrafter"/>
</dbReference>
<dbReference type="Proteomes" id="UP000887013">
    <property type="component" value="Unassembled WGS sequence"/>
</dbReference>
<dbReference type="PANTHER" id="PTHR44163:SF1">
    <property type="entry name" value="U3 SMALL NUCLEOLAR RNA-ASSOCIATED PROTEIN 4 HOMOLOG"/>
    <property type="match status" value="1"/>
</dbReference>
<dbReference type="OrthoDB" id="8883818at2759"/>
<dbReference type="PANTHER" id="PTHR44163">
    <property type="entry name" value="U3 SMALL NUCLEOLAR RNA-ASSOCIATED PROTEIN 4 HOMOLOG"/>
    <property type="match status" value="1"/>
</dbReference>
<dbReference type="EMBL" id="BMAW01018697">
    <property type="protein sequence ID" value="GFT59620.1"/>
    <property type="molecule type" value="Genomic_DNA"/>
</dbReference>
<dbReference type="AlphaFoldDB" id="A0A8X6PBT4"/>
<name>A0A8X6PBT4_NEPPI</name>
<dbReference type="GO" id="GO:0003723">
    <property type="term" value="F:RNA binding"/>
    <property type="evidence" value="ECO:0007669"/>
    <property type="project" value="TreeGrafter"/>
</dbReference>
<evidence type="ECO:0000313" key="1">
    <source>
        <dbReference type="EMBL" id="GFT59620.1"/>
    </source>
</evidence>
<sequence length="190" mass="21898">MEISNDDVYLACSYNNGNITIYNLHTLKVFCKLPKYKCQATAIKFDPSVENLIVAYSDRKVIEYSLEKKAYSGWSKQHMLIAFRTVSFHPIISICFCYDKLYLQDENSIYVFERSKEGELQPGKKKMKQSENSAFTVTDDGDGTNCTTISKYEHISSLHNFLDDLVLIQIPSNHILHHLPPPVWQKKYGT</sequence>
<dbReference type="GO" id="GO:0030686">
    <property type="term" value="C:90S preribosome"/>
    <property type="evidence" value="ECO:0007669"/>
    <property type="project" value="InterPro"/>
</dbReference>
<dbReference type="Gene3D" id="2.130.10.10">
    <property type="entry name" value="YVTN repeat-like/Quinoprotein amine dehydrogenase"/>
    <property type="match status" value="1"/>
</dbReference>
<dbReference type="InterPro" id="IPR036322">
    <property type="entry name" value="WD40_repeat_dom_sf"/>
</dbReference>
<dbReference type="GO" id="GO:0034455">
    <property type="term" value="C:t-UTP complex"/>
    <property type="evidence" value="ECO:0007669"/>
    <property type="project" value="TreeGrafter"/>
</dbReference>
<comment type="caution">
    <text evidence="1">The sequence shown here is derived from an EMBL/GenBank/DDBJ whole genome shotgun (WGS) entry which is preliminary data.</text>
</comment>
<dbReference type="GO" id="GO:0000462">
    <property type="term" value="P:maturation of SSU-rRNA from tricistronic rRNA transcript (SSU-rRNA, 5.8S rRNA, LSU-rRNA)"/>
    <property type="evidence" value="ECO:0007669"/>
    <property type="project" value="InterPro"/>
</dbReference>
<organism evidence="1 2">
    <name type="scientific">Nephila pilipes</name>
    <name type="common">Giant wood spider</name>
    <name type="synonym">Nephila maculata</name>
    <dbReference type="NCBI Taxonomy" id="299642"/>
    <lineage>
        <taxon>Eukaryota</taxon>
        <taxon>Metazoa</taxon>
        <taxon>Ecdysozoa</taxon>
        <taxon>Arthropoda</taxon>
        <taxon>Chelicerata</taxon>
        <taxon>Arachnida</taxon>
        <taxon>Araneae</taxon>
        <taxon>Araneomorphae</taxon>
        <taxon>Entelegynae</taxon>
        <taxon>Araneoidea</taxon>
        <taxon>Nephilidae</taxon>
        <taxon>Nephila</taxon>
    </lineage>
</organism>
<accession>A0A8X6PBT4</accession>
<reference evidence="1" key="1">
    <citation type="submission" date="2020-08" db="EMBL/GenBank/DDBJ databases">
        <title>Multicomponent nature underlies the extraordinary mechanical properties of spider dragline silk.</title>
        <authorList>
            <person name="Kono N."/>
            <person name="Nakamura H."/>
            <person name="Mori M."/>
            <person name="Yoshida Y."/>
            <person name="Ohtoshi R."/>
            <person name="Malay A.D."/>
            <person name="Moran D.A.P."/>
            <person name="Tomita M."/>
            <person name="Numata K."/>
            <person name="Arakawa K."/>
        </authorList>
    </citation>
    <scope>NUCLEOTIDE SEQUENCE</scope>
</reference>